<accession>A0ABV2ART8</accession>
<dbReference type="PROSITE" id="PS00636">
    <property type="entry name" value="DNAJ_1"/>
    <property type="match status" value="1"/>
</dbReference>
<keyword evidence="3" id="KW-1185">Reference proteome</keyword>
<evidence type="ECO:0000259" key="1">
    <source>
        <dbReference type="PROSITE" id="PS50076"/>
    </source>
</evidence>
<dbReference type="SUPFAM" id="SSF46565">
    <property type="entry name" value="Chaperone J-domain"/>
    <property type="match status" value="1"/>
</dbReference>
<dbReference type="Proteomes" id="UP001439008">
    <property type="component" value="Unassembled WGS sequence"/>
</dbReference>
<gene>
    <name evidence="2" type="primary">DNAJB2</name>
    <name evidence="2" type="ORF">MHBO_003885</name>
</gene>
<proteinExistence type="predicted"/>
<dbReference type="CDD" id="cd06257">
    <property type="entry name" value="DnaJ"/>
    <property type="match status" value="1"/>
</dbReference>
<evidence type="ECO:0000313" key="2">
    <source>
        <dbReference type="EMBL" id="MES1922378.1"/>
    </source>
</evidence>
<dbReference type="InterPro" id="IPR018253">
    <property type="entry name" value="DnaJ_domain_CS"/>
</dbReference>
<dbReference type="Pfam" id="PF00226">
    <property type="entry name" value="DnaJ"/>
    <property type="match status" value="1"/>
</dbReference>
<dbReference type="InterPro" id="IPR001623">
    <property type="entry name" value="DnaJ_domain"/>
</dbReference>
<dbReference type="InterPro" id="IPR043183">
    <property type="entry name" value="DNJB2/6-like"/>
</dbReference>
<feature type="domain" description="J" evidence="1">
    <location>
        <begin position="12"/>
        <end position="78"/>
    </location>
</feature>
<comment type="caution">
    <text evidence="2">The sequence shown here is derived from an EMBL/GenBank/DDBJ whole genome shotgun (WGS) entry which is preliminary data.</text>
</comment>
<dbReference type="PANTHER" id="PTHR45168">
    <property type="entry name" value="DNAJ HOMOLOG SUBFAMILY B MEMBER 2"/>
    <property type="match status" value="1"/>
</dbReference>
<dbReference type="Gene3D" id="1.10.287.110">
    <property type="entry name" value="DnaJ domain"/>
    <property type="match status" value="1"/>
</dbReference>
<dbReference type="PANTHER" id="PTHR45168:SF3">
    <property type="entry name" value="DNAJ HEAT SHOCK PROTEIN FAMILY (HSP40) MEMBER B2"/>
    <property type="match status" value="1"/>
</dbReference>
<dbReference type="EMBL" id="JBDODL010002689">
    <property type="protein sequence ID" value="MES1922378.1"/>
    <property type="molecule type" value="Genomic_DNA"/>
</dbReference>
<reference evidence="2 3" key="1">
    <citation type="journal article" date="2024" name="BMC Biol.">
        <title>Comparative genomics of Ascetosporea gives new insight into the evolutionary basis for animal parasitism in Rhizaria.</title>
        <authorList>
            <person name="Hiltunen Thoren M."/>
            <person name="Onut-Brannstrom I."/>
            <person name="Alfjorden A."/>
            <person name="Peckova H."/>
            <person name="Swords F."/>
            <person name="Hooper C."/>
            <person name="Holzer A.S."/>
            <person name="Bass D."/>
            <person name="Burki F."/>
        </authorList>
    </citation>
    <scope>NUCLEOTIDE SEQUENCE [LARGE SCALE GENOMIC DNA]</scope>
    <source>
        <strain evidence="2">20-A016</strain>
    </source>
</reference>
<sequence>MANTEPDFESKDFYKILGVERNATNKEIKKAYRYLALKWHPDKNPKNRRMAELNFRKISEAFQVLGDHKKKRQYDRGGLENINFGNHFHSADDIFRKFFGTDNPFSSMFEDLGFGSGFEMGGFGSEFSSEDDLKSGKSFYSSSTTRKIINGEETVEKTINKNGKLTKEVYVNGQLTRKMIDGVEQNLLEIKGD</sequence>
<dbReference type="InterPro" id="IPR036869">
    <property type="entry name" value="J_dom_sf"/>
</dbReference>
<protein>
    <submittedName>
        <fullName evidence="2">DnaJ subfamily B member 2</fullName>
    </submittedName>
</protein>
<dbReference type="PRINTS" id="PR00625">
    <property type="entry name" value="JDOMAIN"/>
</dbReference>
<organism evidence="2 3">
    <name type="scientific">Bonamia ostreae</name>
    <dbReference type="NCBI Taxonomy" id="126728"/>
    <lineage>
        <taxon>Eukaryota</taxon>
        <taxon>Sar</taxon>
        <taxon>Rhizaria</taxon>
        <taxon>Endomyxa</taxon>
        <taxon>Ascetosporea</taxon>
        <taxon>Haplosporida</taxon>
        <taxon>Bonamia</taxon>
    </lineage>
</organism>
<dbReference type="SMART" id="SM00271">
    <property type="entry name" value="DnaJ"/>
    <property type="match status" value="1"/>
</dbReference>
<evidence type="ECO:0000313" key="3">
    <source>
        <dbReference type="Proteomes" id="UP001439008"/>
    </source>
</evidence>
<dbReference type="PROSITE" id="PS50076">
    <property type="entry name" value="DNAJ_2"/>
    <property type="match status" value="1"/>
</dbReference>
<name>A0ABV2ART8_9EUKA</name>